<evidence type="ECO:0000256" key="2">
    <source>
        <dbReference type="ARBA" id="ARBA00023002"/>
    </source>
</evidence>
<feature type="domain" description="Isopropylmalate dehydrogenase-like" evidence="3">
    <location>
        <begin position="3"/>
        <end position="327"/>
    </location>
</feature>
<dbReference type="Gene3D" id="3.40.718.10">
    <property type="entry name" value="Isopropylmalate Dehydrogenase"/>
    <property type="match status" value="1"/>
</dbReference>
<dbReference type="STRING" id="572544.Ilyop_0225"/>
<organism evidence="4 5">
    <name type="scientific">Ilyobacter polytropus (strain ATCC 51220 / DSM 2926 / LMG 16218 / CuHBu1)</name>
    <dbReference type="NCBI Taxonomy" id="572544"/>
    <lineage>
        <taxon>Bacteria</taxon>
        <taxon>Fusobacteriati</taxon>
        <taxon>Fusobacteriota</taxon>
        <taxon>Fusobacteriia</taxon>
        <taxon>Fusobacteriales</taxon>
        <taxon>Fusobacteriaceae</taxon>
        <taxon>Ilyobacter</taxon>
    </lineage>
</organism>
<protein>
    <submittedName>
        <fullName evidence="4">Isocitrate dehydrogenase (NAD(+))</fullName>
        <ecNumber evidence="4">1.1.1.41</ecNumber>
    </submittedName>
</protein>
<dbReference type="GO" id="GO:0004449">
    <property type="term" value="F:isocitrate dehydrogenase (NAD+) activity"/>
    <property type="evidence" value="ECO:0007669"/>
    <property type="project" value="UniProtKB-EC"/>
</dbReference>
<dbReference type="GO" id="GO:0051287">
    <property type="term" value="F:NAD binding"/>
    <property type="evidence" value="ECO:0007669"/>
    <property type="project" value="InterPro"/>
</dbReference>
<sequence length="343" mass="37371">MHKITLIPGDGIGPEVTGSTVKILEAAGFKVEWEVVNAGSEVFEKTGVLVPDEVFQSIERNKIALKGPIATPIGKGFRSINVQLRKKYDLYSNIREVKNIPGVKSKYENVDLVIFRENTEGLYIGIEEMQDEDTAVAKKVVTRKGSMRIAKSAFEYAVQQGKTKVAAVHKANILKLADGLFLDCVREVAKDYPNIELSEVIVDNMCMQMVMNPSQFEVIVAPNLYGDLLSDLAAGLVGGLGLVPGANIGNDIAIFEAVHGSAPDIAGKDLANPIAVLLCAVHMMKFLGDFDRAELVFRAIIEVMEDGKHLTRDMGGNATTTEITQAIIDKINHIKSFSSRIVK</sequence>
<evidence type="ECO:0000313" key="5">
    <source>
        <dbReference type="Proteomes" id="UP000006875"/>
    </source>
</evidence>
<dbReference type="EC" id="1.1.1.41" evidence="4"/>
<reference evidence="4 5" key="1">
    <citation type="journal article" date="2010" name="Stand. Genomic Sci.">
        <title>Complete genome sequence of Ilyobacter polytropus type strain (CuHbu1).</title>
        <authorList>
            <person name="Sikorski J."/>
            <person name="Chertkov O."/>
            <person name="Lapidus A."/>
            <person name="Nolan M."/>
            <person name="Lucas S."/>
            <person name="Del Rio T.G."/>
            <person name="Tice H."/>
            <person name="Cheng J.F."/>
            <person name="Tapia R."/>
            <person name="Han C."/>
            <person name="Goodwin L."/>
            <person name="Pitluck S."/>
            <person name="Liolios K."/>
            <person name="Ivanova N."/>
            <person name="Mavromatis K."/>
            <person name="Mikhailova N."/>
            <person name="Pati A."/>
            <person name="Chen A."/>
            <person name="Palaniappan K."/>
            <person name="Land M."/>
            <person name="Hauser L."/>
            <person name="Chang Y.J."/>
            <person name="Jeffries C.D."/>
            <person name="Brambilla E."/>
            <person name="Yasawong M."/>
            <person name="Rohde M."/>
            <person name="Pukall R."/>
            <person name="Spring S."/>
            <person name="Goker M."/>
            <person name="Woyke T."/>
            <person name="Bristow J."/>
            <person name="Eisen J.A."/>
            <person name="Markowitz V."/>
            <person name="Hugenholtz P."/>
            <person name="Kyrpides N.C."/>
            <person name="Klenk H.P."/>
        </authorList>
    </citation>
    <scope>NUCLEOTIDE SEQUENCE [LARGE SCALE GENOMIC DNA]</scope>
    <source>
        <strain evidence="5">ATCC 51220 / DSM 2926 / LMG 16218 / CuHBu1</strain>
    </source>
</reference>
<dbReference type="InterPro" id="IPR024084">
    <property type="entry name" value="IsoPropMal-DH-like_dom"/>
</dbReference>
<dbReference type="GO" id="GO:0006102">
    <property type="term" value="P:isocitrate metabolic process"/>
    <property type="evidence" value="ECO:0007669"/>
    <property type="project" value="TreeGrafter"/>
</dbReference>
<dbReference type="PANTHER" id="PTHR11835">
    <property type="entry name" value="DECARBOXYLATING DEHYDROGENASES-ISOCITRATE, ISOPROPYLMALATE, TARTRATE"/>
    <property type="match status" value="1"/>
</dbReference>
<dbReference type="HOGENOM" id="CLU_031953_0_1_0"/>
<gene>
    <name evidence="4" type="ordered locus">Ilyop_0225</name>
</gene>
<dbReference type="AlphaFoldDB" id="E3H942"/>
<evidence type="ECO:0000259" key="3">
    <source>
        <dbReference type="SMART" id="SM01329"/>
    </source>
</evidence>
<name>E3H942_ILYPC</name>
<dbReference type="InterPro" id="IPR019818">
    <property type="entry name" value="IsoCit/isopropylmalate_DH_CS"/>
</dbReference>
<dbReference type="RefSeq" id="WP_013386685.1">
    <property type="nucleotide sequence ID" value="NC_014632.1"/>
</dbReference>
<keyword evidence="2 4" id="KW-0560">Oxidoreductase</keyword>
<dbReference type="GO" id="GO:0006099">
    <property type="term" value="P:tricarboxylic acid cycle"/>
    <property type="evidence" value="ECO:0007669"/>
    <property type="project" value="TreeGrafter"/>
</dbReference>
<accession>E3H942</accession>
<dbReference type="FunFam" id="3.40.718.10:FF:000014">
    <property type="entry name" value="Isocitrate dehydrogenase (NAD(+))"/>
    <property type="match status" value="1"/>
</dbReference>
<evidence type="ECO:0000256" key="1">
    <source>
        <dbReference type="ARBA" id="ARBA00007769"/>
    </source>
</evidence>
<keyword evidence="5" id="KW-1185">Reference proteome</keyword>
<dbReference type="KEGG" id="ipo:Ilyop_0225"/>
<dbReference type="Proteomes" id="UP000006875">
    <property type="component" value="Chromosome"/>
</dbReference>
<dbReference type="GO" id="GO:0000287">
    <property type="term" value="F:magnesium ion binding"/>
    <property type="evidence" value="ECO:0007669"/>
    <property type="project" value="InterPro"/>
</dbReference>
<dbReference type="eggNOG" id="COG0473">
    <property type="taxonomic scope" value="Bacteria"/>
</dbReference>
<comment type="similarity">
    <text evidence="1">Belongs to the isocitrate and isopropylmalate dehydrogenases family.</text>
</comment>
<dbReference type="PANTHER" id="PTHR11835:SF34">
    <property type="entry name" value="ISOCITRATE DEHYDROGENASE [NAD] SUBUNIT ALPHA, MITOCHONDRIAL"/>
    <property type="match status" value="1"/>
</dbReference>
<dbReference type="EMBL" id="CP002281">
    <property type="protein sequence ID" value="ADO82014.1"/>
    <property type="molecule type" value="Genomic_DNA"/>
</dbReference>
<dbReference type="SUPFAM" id="SSF53659">
    <property type="entry name" value="Isocitrate/Isopropylmalate dehydrogenase-like"/>
    <property type="match status" value="1"/>
</dbReference>
<dbReference type="SMART" id="SM01329">
    <property type="entry name" value="Iso_dh"/>
    <property type="match status" value="1"/>
</dbReference>
<dbReference type="OrthoDB" id="9806254at2"/>
<proteinExistence type="inferred from homology"/>
<evidence type="ECO:0000313" key="4">
    <source>
        <dbReference type="EMBL" id="ADO82014.1"/>
    </source>
</evidence>
<dbReference type="PROSITE" id="PS00470">
    <property type="entry name" value="IDH_IMDH"/>
    <property type="match status" value="1"/>
</dbReference>
<dbReference type="Pfam" id="PF00180">
    <property type="entry name" value="Iso_dh"/>
    <property type="match status" value="1"/>
</dbReference>